<feature type="region of interest" description="Disordered" evidence="1">
    <location>
        <begin position="1"/>
        <end position="41"/>
    </location>
</feature>
<protein>
    <recommendedName>
        <fullName evidence="4">BZIP domain-containing protein</fullName>
    </recommendedName>
</protein>
<dbReference type="AlphaFoldDB" id="A0AAD5T218"/>
<name>A0AAD5T218_9FUNG</name>
<dbReference type="EMBL" id="JADGJH010000610">
    <property type="protein sequence ID" value="KAJ3125427.1"/>
    <property type="molecule type" value="Genomic_DNA"/>
</dbReference>
<organism evidence="2 3">
    <name type="scientific">Physocladia obscura</name>
    <dbReference type="NCBI Taxonomy" id="109957"/>
    <lineage>
        <taxon>Eukaryota</taxon>
        <taxon>Fungi</taxon>
        <taxon>Fungi incertae sedis</taxon>
        <taxon>Chytridiomycota</taxon>
        <taxon>Chytridiomycota incertae sedis</taxon>
        <taxon>Chytridiomycetes</taxon>
        <taxon>Chytridiales</taxon>
        <taxon>Chytriomycetaceae</taxon>
        <taxon>Physocladia</taxon>
    </lineage>
</organism>
<dbReference type="Proteomes" id="UP001211907">
    <property type="component" value="Unassembled WGS sequence"/>
</dbReference>
<reference evidence="2" key="1">
    <citation type="submission" date="2020-05" db="EMBL/GenBank/DDBJ databases">
        <title>Phylogenomic resolution of chytrid fungi.</title>
        <authorList>
            <person name="Stajich J.E."/>
            <person name="Amses K."/>
            <person name="Simmons R."/>
            <person name="Seto K."/>
            <person name="Myers J."/>
            <person name="Bonds A."/>
            <person name="Quandt C.A."/>
            <person name="Barry K."/>
            <person name="Liu P."/>
            <person name="Grigoriev I."/>
            <person name="Longcore J.E."/>
            <person name="James T.Y."/>
        </authorList>
    </citation>
    <scope>NUCLEOTIDE SEQUENCE</scope>
    <source>
        <strain evidence="2">JEL0513</strain>
    </source>
</reference>
<evidence type="ECO:0000313" key="3">
    <source>
        <dbReference type="Proteomes" id="UP001211907"/>
    </source>
</evidence>
<accession>A0AAD5T218</accession>
<gene>
    <name evidence="2" type="ORF">HK100_010814</name>
</gene>
<proteinExistence type="predicted"/>
<keyword evidence="3" id="KW-1185">Reference proteome</keyword>
<evidence type="ECO:0000256" key="1">
    <source>
        <dbReference type="SAM" id="MobiDB-lite"/>
    </source>
</evidence>
<dbReference type="CDD" id="cd14686">
    <property type="entry name" value="bZIP"/>
    <property type="match status" value="1"/>
</dbReference>
<evidence type="ECO:0000313" key="2">
    <source>
        <dbReference type="EMBL" id="KAJ3125427.1"/>
    </source>
</evidence>
<evidence type="ECO:0008006" key="4">
    <source>
        <dbReference type="Google" id="ProtNLM"/>
    </source>
</evidence>
<sequence length="292" mass="33439">MNEKEEARMYDPYSGRGRRKTNVPPSTGHQAMMREKQRLSRQRKQNYLENLERRYKEQDAEIKQLRAQITDCLSFASPNLSNSGSVVLQVPENPTYDELHSSQSALRSVKPECQALQTKIAALRNLAFSEIAHSSIQPDNDSAISTIIRTTSLPSTTPFNDITYEWLINPESKLGFKKIFHALDITANPLSSEQLHGPININPFRNTLHALDSLKEAVAVDSYCDKIVFLSRETDVKRMRQIFLRIMRERNHIMDLCTVIDRVKFAEARIEHSSNLKLHFDELLTGIEALTI</sequence>
<comment type="caution">
    <text evidence="2">The sequence shown here is derived from an EMBL/GenBank/DDBJ whole genome shotgun (WGS) entry which is preliminary data.</text>
</comment>